<reference evidence="3" key="1">
    <citation type="submission" date="2021-01" db="EMBL/GenBank/DDBJ databases">
        <authorList>
            <person name="Corre E."/>
            <person name="Pelletier E."/>
            <person name="Niang G."/>
            <person name="Scheremetjew M."/>
            <person name="Finn R."/>
            <person name="Kale V."/>
            <person name="Holt S."/>
            <person name="Cochrane G."/>
            <person name="Meng A."/>
            <person name="Brown T."/>
            <person name="Cohen L."/>
        </authorList>
    </citation>
    <scope>NUCLEOTIDE SEQUENCE</scope>
    <source>
        <strain evidence="3">GSBS06</strain>
    </source>
</reference>
<protein>
    <submittedName>
        <fullName evidence="3">Uncharacterized protein</fullName>
    </submittedName>
</protein>
<accession>A0A7S3PKD4</accession>
<keyword evidence="2" id="KW-0472">Membrane</keyword>
<gene>
    <name evidence="3" type="ORF">ASTO00021_LOCUS12326</name>
</gene>
<keyword evidence="2" id="KW-1133">Transmembrane helix</keyword>
<feature type="transmembrane region" description="Helical" evidence="2">
    <location>
        <begin position="214"/>
        <end position="236"/>
    </location>
</feature>
<evidence type="ECO:0000256" key="2">
    <source>
        <dbReference type="SAM" id="Phobius"/>
    </source>
</evidence>
<keyword evidence="2" id="KW-0812">Transmembrane</keyword>
<dbReference type="AlphaFoldDB" id="A0A7S3PKD4"/>
<organism evidence="3">
    <name type="scientific">Aplanochytrium stocchinoi</name>
    <dbReference type="NCBI Taxonomy" id="215587"/>
    <lineage>
        <taxon>Eukaryota</taxon>
        <taxon>Sar</taxon>
        <taxon>Stramenopiles</taxon>
        <taxon>Bigyra</taxon>
        <taxon>Labyrinthulomycetes</taxon>
        <taxon>Thraustochytrida</taxon>
        <taxon>Thraustochytriidae</taxon>
        <taxon>Aplanochytrium</taxon>
    </lineage>
</organism>
<proteinExistence type="predicted"/>
<evidence type="ECO:0000313" key="3">
    <source>
        <dbReference type="EMBL" id="CAE0442215.1"/>
    </source>
</evidence>
<feature type="region of interest" description="Disordered" evidence="1">
    <location>
        <begin position="245"/>
        <end position="279"/>
    </location>
</feature>
<sequence>MCLDRSCIPATYNPLGDKSNNCDCGVNACPVYVGNDSFAFVPSECILGELSPSLHGKPSKHIPFLQPEPMPILPASFVNENNPRPDTCLGEGLKPNLLGFTAEVPRSWCVSSPQIANQLLGCPWFDFAKATVDFNFLACSNDINNQQCDPVLYNSNGGRNYTIFHQDLASMQSIFAEVLDVSKMDLEFCPVFGDAEINGCLAGPISSFPGLLPFIYLCITAIFSYLSFLIAECFFIKGDRGDASYAYDEDNKSRSESESIADKFQEGEKPNAFSEVILS</sequence>
<feature type="compositionally biased region" description="Basic and acidic residues" evidence="1">
    <location>
        <begin position="249"/>
        <end position="269"/>
    </location>
</feature>
<dbReference type="EMBL" id="HBIN01016231">
    <property type="protein sequence ID" value="CAE0442215.1"/>
    <property type="molecule type" value="Transcribed_RNA"/>
</dbReference>
<name>A0A7S3PKD4_9STRA</name>
<evidence type="ECO:0000256" key="1">
    <source>
        <dbReference type="SAM" id="MobiDB-lite"/>
    </source>
</evidence>